<evidence type="ECO:0000256" key="5">
    <source>
        <dbReference type="ARBA" id="ARBA00022801"/>
    </source>
</evidence>
<dbReference type="AlphaFoldDB" id="A0A0F4LF24"/>
<dbReference type="OrthoDB" id="107551at2"/>
<dbReference type="PATRIC" id="fig|1218506.3.peg.1649"/>
<dbReference type="GO" id="GO:0016139">
    <property type="term" value="P:glycoside catabolic process"/>
    <property type="evidence" value="ECO:0007669"/>
    <property type="project" value="TreeGrafter"/>
</dbReference>
<dbReference type="InterPro" id="IPR016286">
    <property type="entry name" value="FUC_metazoa-typ"/>
</dbReference>
<evidence type="ECO:0000256" key="6">
    <source>
        <dbReference type="ARBA" id="ARBA00023295"/>
    </source>
</evidence>
<name>A0A0F4LF24_9LACO</name>
<evidence type="ECO:0000256" key="2">
    <source>
        <dbReference type="ARBA" id="ARBA00007951"/>
    </source>
</evidence>
<feature type="domain" description="Glycoside hydrolase family 29 N-terminal" evidence="7">
    <location>
        <begin position="14"/>
        <end position="358"/>
    </location>
</feature>
<dbReference type="GO" id="GO:0005764">
    <property type="term" value="C:lysosome"/>
    <property type="evidence" value="ECO:0007669"/>
    <property type="project" value="TreeGrafter"/>
</dbReference>
<evidence type="ECO:0000256" key="3">
    <source>
        <dbReference type="ARBA" id="ARBA00012662"/>
    </source>
</evidence>
<dbReference type="InterPro" id="IPR057739">
    <property type="entry name" value="Glyco_hydro_29_N"/>
</dbReference>
<evidence type="ECO:0000313" key="9">
    <source>
        <dbReference type="Proteomes" id="UP000033612"/>
    </source>
</evidence>
<dbReference type="Gene3D" id="3.20.20.80">
    <property type="entry name" value="Glycosidases"/>
    <property type="match status" value="1"/>
</dbReference>
<accession>A0A0F4LF24</accession>
<keyword evidence="5" id="KW-0378">Hydrolase</keyword>
<evidence type="ECO:0000256" key="4">
    <source>
        <dbReference type="ARBA" id="ARBA00022729"/>
    </source>
</evidence>
<dbReference type="SMART" id="SM00812">
    <property type="entry name" value="Alpha_L_fucos"/>
    <property type="match status" value="1"/>
</dbReference>
<dbReference type="STRING" id="1218506.JF75_15700"/>
<dbReference type="PANTHER" id="PTHR10030:SF37">
    <property type="entry name" value="ALPHA-L-FUCOSIDASE-RELATED"/>
    <property type="match status" value="1"/>
</dbReference>
<proteinExistence type="inferred from homology"/>
<keyword evidence="4" id="KW-0732">Signal</keyword>
<dbReference type="SUPFAM" id="SSF51445">
    <property type="entry name" value="(Trans)glycosidases"/>
    <property type="match status" value="1"/>
</dbReference>
<evidence type="ECO:0000259" key="7">
    <source>
        <dbReference type="Pfam" id="PF01120"/>
    </source>
</evidence>
<dbReference type="Proteomes" id="UP000033612">
    <property type="component" value="Unassembled WGS sequence"/>
</dbReference>
<dbReference type="GO" id="GO:0006004">
    <property type="term" value="P:fucose metabolic process"/>
    <property type="evidence" value="ECO:0007669"/>
    <property type="project" value="InterPro"/>
</dbReference>
<gene>
    <name evidence="8" type="ORF">JF75_15700</name>
</gene>
<dbReference type="GO" id="GO:0004560">
    <property type="term" value="F:alpha-L-fucosidase activity"/>
    <property type="evidence" value="ECO:0007669"/>
    <property type="project" value="InterPro"/>
</dbReference>
<dbReference type="Pfam" id="PF01120">
    <property type="entry name" value="Alpha_L_fucos"/>
    <property type="match status" value="1"/>
</dbReference>
<dbReference type="HOGENOM" id="CLU_002934_0_3_9"/>
<dbReference type="PIRSF" id="PIRSF001092">
    <property type="entry name" value="Alpha-L-fucosidase"/>
    <property type="match status" value="1"/>
</dbReference>
<dbReference type="InterPro" id="IPR000933">
    <property type="entry name" value="Glyco_hydro_29"/>
</dbReference>
<dbReference type="InterPro" id="IPR017853">
    <property type="entry name" value="GH"/>
</dbReference>
<keyword evidence="9" id="KW-1185">Reference proteome</keyword>
<keyword evidence="6" id="KW-0326">Glycosidase</keyword>
<dbReference type="EMBL" id="JXLH01000020">
    <property type="protein sequence ID" value="KJY57210.1"/>
    <property type="molecule type" value="Genomic_DNA"/>
</dbReference>
<protein>
    <recommendedName>
        <fullName evidence="3">alpha-L-fucosidase</fullName>
        <ecNumber evidence="3">3.2.1.51</ecNumber>
    </recommendedName>
</protein>
<dbReference type="PRINTS" id="PR00741">
    <property type="entry name" value="GLHYDRLASE29"/>
</dbReference>
<evidence type="ECO:0000313" key="8">
    <source>
        <dbReference type="EMBL" id="KJY57210.1"/>
    </source>
</evidence>
<reference evidence="8 9" key="1">
    <citation type="submission" date="2015-01" db="EMBL/GenBank/DDBJ databases">
        <title>Comparative genomics of the lactic acid bacteria isolated from the honey bee gut.</title>
        <authorList>
            <person name="Ellegaard K.M."/>
            <person name="Tamarit D."/>
            <person name="Javelind E."/>
            <person name="Olofsson T."/>
            <person name="Andersson S.G."/>
            <person name="Vasquez A."/>
        </authorList>
    </citation>
    <scope>NUCLEOTIDE SEQUENCE [LARGE SCALE GENOMIC DNA]</scope>
    <source>
        <strain evidence="8 9">Hma2</strain>
    </source>
</reference>
<dbReference type="RefSeq" id="WP_046332555.1">
    <property type="nucleotide sequence ID" value="NZ_JBHTBO010000016.1"/>
</dbReference>
<comment type="similarity">
    <text evidence="2">Belongs to the glycosyl hydrolase 29 family.</text>
</comment>
<comment type="caution">
    <text evidence="8">The sequence shown here is derived from an EMBL/GenBank/DDBJ whole genome shotgun (WGS) entry which is preliminary data.</text>
</comment>
<comment type="function">
    <text evidence="1">Alpha-L-fucosidase is responsible for hydrolyzing the alpha-1,6-linked fucose joined to the reducing-end N-acetylglucosamine of the carbohydrate moieties of glycoproteins.</text>
</comment>
<dbReference type="PANTHER" id="PTHR10030">
    <property type="entry name" value="ALPHA-L-FUCOSIDASE"/>
    <property type="match status" value="1"/>
</dbReference>
<sequence>MNEKNKKRQDIVENKETQQENYQDLPQAIQDKLDWFQNQKLGIIFHWGLYAQAGVVESWQLSKEDDWARKHGAFRKDLKELRHDYWALNHEFNPVNFNPESWAKAAKYAGFRYMIFTTKHHDGFNMYDTKYSDYKITSKDSAFHNNPLADILKYVNEAFRKEGIATGAYYSKADWHCPFYWEPGSDPRGRYASYDPAQKPELWQKFQKFVENQLVEICQNYGPIDILWLDAGWVNGGHHEFLPMKQIVRKIWQIKADTLIVDRTIGGKYENYVTPEQQIPTIPPQKVWESNLTLAKNWGYVPNDQYKSFREILDNIIKIISLGGNVILGIGPKPDGTLPQQAIKLMKKLGDWLKVFGEAVYDTRGCPEYVNKNIFMTKKNSDYYLFYNSDEADHKISVNDLPVKSNTVLSIETGKSVFVNNGIINLPKTAFPYGVIEIKCDK</sequence>
<dbReference type="EC" id="3.2.1.51" evidence="3"/>
<evidence type="ECO:0000256" key="1">
    <source>
        <dbReference type="ARBA" id="ARBA00004071"/>
    </source>
</evidence>
<organism evidence="8 9">
    <name type="scientific">Lactobacillus kimbladii</name>
    <dbReference type="NCBI Taxonomy" id="1218506"/>
    <lineage>
        <taxon>Bacteria</taxon>
        <taxon>Bacillati</taxon>
        <taxon>Bacillota</taxon>
        <taxon>Bacilli</taxon>
        <taxon>Lactobacillales</taxon>
        <taxon>Lactobacillaceae</taxon>
        <taxon>Lactobacillus</taxon>
    </lineage>
</organism>